<dbReference type="Proteomes" id="UP000674318">
    <property type="component" value="Chromosome 32"/>
</dbReference>
<evidence type="ECO:0000256" key="1">
    <source>
        <dbReference type="SAM" id="MobiDB-lite"/>
    </source>
</evidence>
<reference evidence="2 3" key="1">
    <citation type="submission" date="2021-02" db="EMBL/GenBank/DDBJ databases">
        <title>Porcisia hertigi Genome sequencing and assembly.</title>
        <authorList>
            <person name="Almutairi H."/>
            <person name="Gatherer D."/>
        </authorList>
    </citation>
    <scope>NUCLEOTIDE SEQUENCE [LARGE SCALE GENOMIC DNA]</scope>
    <source>
        <strain evidence="2 3">C119</strain>
    </source>
</reference>
<proteinExistence type="predicted"/>
<dbReference type="GeneID" id="94288730"/>
<evidence type="ECO:0000313" key="3">
    <source>
        <dbReference type="Proteomes" id="UP000674318"/>
    </source>
</evidence>
<dbReference type="EMBL" id="JAFJZO010000032">
    <property type="protein sequence ID" value="KAG5496327.1"/>
    <property type="molecule type" value="Genomic_DNA"/>
</dbReference>
<dbReference type="RefSeq" id="XP_067754810.1">
    <property type="nucleotide sequence ID" value="XM_067898653.1"/>
</dbReference>
<protein>
    <submittedName>
        <fullName evidence="2">Uncharacterized protein</fullName>
    </submittedName>
</protein>
<name>A0A836L400_9TRYP</name>
<comment type="caution">
    <text evidence="2">The sequence shown here is derived from an EMBL/GenBank/DDBJ whole genome shotgun (WGS) entry which is preliminary data.</text>
</comment>
<organism evidence="2 3">
    <name type="scientific">Porcisia hertigi</name>
    <dbReference type="NCBI Taxonomy" id="2761500"/>
    <lineage>
        <taxon>Eukaryota</taxon>
        <taxon>Discoba</taxon>
        <taxon>Euglenozoa</taxon>
        <taxon>Kinetoplastea</taxon>
        <taxon>Metakinetoplastina</taxon>
        <taxon>Trypanosomatida</taxon>
        <taxon>Trypanosomatidae</taxon>
        <taxon>Leishmaniinae</taxon>
        <taxon>Porcisia</taxon>
    </lineage>
</organism>
<evidence type="ECO:0000313" key="2">
    <source>
        <dbReference type="EMBL" id="KAG5496327.1"/>
    </source>
</evidence>
<feature type="compositionally biased region" description="Low complexity" evidence="1">
    <location>
        <begin position="54"/>
        <end position="70"/>
    </location>
</feature>
<gene>
    <name evidence="2" type="ORF">JKF63_02629</name>
</gene>
<dbReference type="OrthoDB" id="267508at2759"/>
<keyword evidence="3" id="KW-1185">Reference proteome</keyword>
<dbReference type="KEGG" id="phet:94288730"/>
<dbReference type="AlphaFoldDB" id="A0A836L400"/>
<feature type="region of interest" description="Disordered" evidence="1">
    <location>
        <begin position="164"/>
        <end position="197"/>
    </location>
</feature>
<sequence>MAAPQPTLLPSDEQRSLLDQFVFHAIQEKIDAPVIWVGSGGRHEANGTTNNRVSSTASTSSTSSRSSSFSLAQSSAAADVRSNLSMNETRPDATALHDRGLAPFATSGTLDPLQRVPQEQSVCVVDSQAQALERATPPSLHVIGATPLLRGHNVALRGELASPLTSAPASSHQPSGSMRTGIASESVAPPEPLRRNSDADALDRATQMSVDEQCQVLAERLLRLSADVDAVTFAMDHRVMSPSDFC</sequence>
<accession>A0A836L400</accession>
<feature type="region of interest" description="Disordered" evidence="1">
    <location>
        <begin position="43"/>
        <end position="70"/>
    </location>
</feature>